<sequence>MNQLRRHVVLLRGVMPTGKNKVPMQQLREVLSQANFTNVRTWISTGNVLLDTDLSSGMLAAEVRELIREHIGPDLVVIVTNVEQIQAMLDQQPFDQAQPDRVFYTFVEAEADPDRIEAVLETDFGEYEIAQAPHGFYLHVPESMARSSLSNNRLEKLLGVSATTRNRNTLTKLVELARI</sequence>
<dbReference type="Gene3D" id="3.30.70.1280">
    <property type="entry name" value="SP0830-like domains"/>
    <property type="match status" value="1"/>
</dbReference>
<accession>A0ABV6P9Q5</accession>
<dbReference type="RefSeq" id="WP_377458561.1">
    <property type="nucleotide sequence ID" value="NZ_JBHLUB010000026.1"/>
</dbReference>
<name>A0ABV6P9Q5_9MICC</name>
<dbReference type="SUPFAM" id="SSF160379">
    <property type="entry name" value="SP0830-like"/>
    <property type="match status" value="1"/>
</dbReference>
<evidence type="ECO:0000313" key="2">
    <source>
        <dbReference type="Proteomes" id="UP001589862"/>
    </source>
</evidence>
<dbReference type="PANTHER" id="PTHR36439">
    <property type="entry name" value="BLL4334 PROTEIN"/>
    <property type="match status" value="1"/>
</dbReference>
<dbReference type="Proteomes" id="UP001589862">
    <property type="component" value="Unassembled WGS sequence"/>
</dbReference>
<organism evidence="1 2">
    <name type="scientific">Micrococcoides hystricis</name>
    <dbReference type="NCBI Taxonomy" id="1572761"/>
    <lineage>
        <taxon>Bacteria</taxon>
        <taxon>Bacillati</taxon>
        <taxon>Actinomycetota</taxon>
        <taxon>Actinomycetes</taxon>
        <taxon>Micrococcales</taxon>
        <taxon>Micrococcaceae</taxon>
        <taxon>Micrococcoides</taxon>
    </lineage>
</organism>
<gene>
    <name evidence="1" type="ORF">ACFFFR_05555</name>
</gene>
<keyword evidence="2" id="KW-1185">Reference proteome</keyword>
<dbReference type="PIRSF" id="PIRSF008502">
    <property type="entry name" value="UCP008502"/>
    <property type="match status" value="1"/>
</dbReference>
<protein>
    <submittedName>
        <fullName evidence="1">DUF1697 domain-containing protein</fullName>
    </submittedName>
</protein>
<dbReference type="InterPro" id="IPR012545">
    <property type="entry name" value="DUF1697"/>
</dbReference>
<dbReference type="PANTHER" id="PTHR36439:SF1">
    <property type="entry name" value="DUF1697 DOMAIN-CONTAINING PROTEIN"/>
    <property type="match status" value="1"/>
</dbReference>
<comment type="caution">
    <text evidence="1">The sequence shown here is derived from an EMBL/GenBank/DDBJ whole genome shotgun (WGS) entry which is preliminary data.</text>
</comment>
<dbReference type="Pfam" id="PF08002">
    <property type="entry name" value="DUF1697"/>
    <property type="match status" value="1"/>
</dbReference>
<reference evidence="1 2" key="1">
    <citation type="submission" date="2024-09" db="EMBL/GenBank/DDBJ databases">
        <authorList>
            <person name="Sun Q."/>
            <person name="Mori K."/>
        </authorList>
    </citation>
    <scope>NUCLEOTIDE SEQUENCE [LARGE SCALE GENOMIC DNA]</scope>
    <source>
        <strain evidence="1 2">NCAIM B.02604</strain>
    </source>
</reference>
<dbReference type="EMBL" id="JBHLUB010000026">
    <property type="protein sequence ID" value="MFC0581846.1"/>
    <property type="molecule type" value="Genomic_DNA"/>
</dbReference>
<evidence type="ECO:0000313" key="1">
    <source>
        <dbReference type="EMBL" id="MFC0581846.1"/>
    </source>
</evidence>
<proteinExistence type="predicted"/>